<evidence type="ECO:0000313" key="6">
    <source>
        <dbReference type="Proteomes" id="UP000434957"/>
    </source>
</evidence>
<dbReference type="EMBL" id="QXFV01000277">
    <property type="protein sequence ID" value="KAE9042860.1"/>
    <property type="molecule type" value="Genomic_DNA"/>
</dbReference>
<evidence type="ECO:0008006" key="8">
    <source>
        <dbReference type="Google" id="ProtNLM"/>
    </source>
</evidence>
<evidence type="ECO:0000313" key="5">
    <source>
        <dbReference type="Proteomes" id="UP000429607"/>
    </source>
</evidence>
<dbReference type="Proteomes" id="UP000434957">
    <property type="component" value="Unassembled WGS sequence"/>
</dbReference>
<accession>A0A6A3NC20</accession>
<keyword evidence="6" id="KW-1185">Reference proteome</keyword>
<feature type="chain" id="PRO_5036165309" description="Secreted protein" evidence="1">
    <location>
        <begin position="26"/>
        <end position="90"/>
    </location>
</feature>
<evidence type="ECO:0000313" key="4">
    <source>
        <dbReference type="EMBL" id="KAE9348505.1"/>
    </source>
</evidence>
<evidence type="ECO:0000313" key="3">
    <source>
        <dbReference type="EMBL" id="KAE9042860.1"/>
    </source>
</evidence>
<dbReference type="AlphaFoldDB" id="A0A6A3NC20"/>
<organism evidence="2 7">
    <name type="scientific">Phytophthora rubi</name>
    <dbReference type="NCBI Taxonomy" id="129364"/>
    <lineage>
        <taxon>Eukaryota</taxon>
        <taxon>Sar</taxon>
        <taxon>Stramenopiles</taxon>
        <taxon>Oomycota</taxon>
        <taxon>Peronosporomycetes</taxon>
        <taxon>Peronosporales</taxon>
        <taxon>Peronosporaceae</taxon>
        <taxon>Phytophthora</taxon>
    </lineage>
</organism>
<dbReference type="OrthoDB" id="10410668at2759"/>
<evidence type="ECO:0000256" key="1">
    <source>
        <dbReference type="SAM" id="SignalP"/>
    </source>
</evidence>
<dbReference type="Proteomes" id="UP000429607">
    <property type="component" value="Unassembled WGS sequence"/>
</dbReference>
<dbReference type="EMBL" id="QXFU01000284">
    <property type="protein sequence ID" value="KAE9037863.1"/>
    <property type="molecule type" value="Genomic_DNA"/>
</dbReference>
<sequence length="90" mass="10063">MCSCVLVRVRWCLCVCCCLACRVLAACWRTRRAYFARAYHLTSAKDSDLLHGACPDPCAQRASTESYGKTFVRVVGCRRARAHCASRRAS</sequence>
<dbReference type="Proteomes" id="UP000435112">
    <property type="component" value="Unassembled WGS sequence"/>
</dbReference>
<name>A0A6A3NC20_9STRA</name>
<evidence type="ECO:0000313" key="2">
    <source>
        <dbReference type="EMBL" id="KAE9037863.1"/>
    </source>
</evidence>
<proteinExistence type="predicted"/>
<evidence type="ECO:0000313" key="7">
    <source>
        <dbReference type="Proteomes" id="UP000435112"/>
    </source>
</evidence>
<protein>
    <recommendedName>
        <fullName evidence="8">Secreted protein</fullName>
    </recommendedName>
</protein>
<comment type="caution">
    <text evidence="2">The sequence shown here is derived from an EMBL/GenBank/DDBJ whole genome shotgun (WGS) entry which is preliminary data.</text>
</comment>
<gene>
    <name evidence="3" type="ORF">PR001_g6023</name>
    <name evidence="2" type="ORF">PR002_g6336</name>
    <name evidence="4" type="ORF">PR003_g6378</name>
</gene>
<keyword evidence="1" id="KW-0732">Signal</keyword>
<dbReference type="EMBL" id="QXFT01000283">
    <property type="protein sequence ID" value="KAE9348505.1"/>
    <property type="molecule type" value="Genomic_DNA"/>
</dbReference>
<feature type="signal peptide" evidence="1">
    <location>
        <begin position="1"/>
        <end position="25"/>
    </location>
</feature>
<reference evidence="5 7" key="1">
    <citation type="submission" date="2018-09" db="EMBL/GenBank/DDBJ databases">
        <title>Genomic investigation of the strawberry pathogen Phytophthora fragariae indicates pathogenicity is determined by transcriptional variation in three key races.</title>
        <authorList>
            <person name="Adams T.M."/>
            <person name="Armitage A.D."/>
            <person name="Sobczyk M.K."/>
            <person name="Bates H.J."/>
            <person name="Dunwell J.M."/>
            <person name="Nellist C.F."/>
            <person name="Harrison R.J."/>
        </authorList>
    </citation>
    <scope>NUCLEOTIDE SEQUENCE [LARGE SCALE GENOMIC DNA]</scope>
    <source>
        <strain evidence="3 5">SCRP249</strain>
        <strain evidence="2 7">SCRP324</strain>
        <strain evidence="4 6">SCRP333</strain>
    </source>
</reference>